<dbReference type="SUPFAM" id="SSF53822">
    <property type="entry name" value="Periplasmic binding protein-like I"/>
    <property type="match status" value="1"/>
</dbReference>
<keyword evidence="12" id="KW-0407">Ion channel</keyword>
<dbReference type="FunFam" id="3.40.190.10:FF:000024">
    <property type="entry name" value="Glutamate receptor, ionotropic, delta 1"/>
    <property type="match status" value="1"/>
</dbReference>
<evidence type="ECO:0000256" key="6">
    <source>
        <dbReference type="ARBA" id="ARBA00023065"/>
    </source>
</evidence>
<evidence type="ECO:0000256" key="14">
    <source>
        <dbReference type="SAM" id="MobiDB-lite"/>
    </source>
</evidence>
<evidence type="ECO:0000256" key="3">
    <source>
        <dbReference type="ARBA" id="ARBA00022692"/>
    </source>
</evidence>
<evidence type="ECO:0000256" key="1">
    <source>
        <dbReference type="ARBA" id="ARBA00004141"/>
    </source>
</evidence>
<feature type="region of interest" description="Disordered" evidence="14">
    <location>
        <begin position="831"/>
        <end position="863"/>
    </location>
</feature>
<dbReference type="GO" id="GO:0015276">
    <property type="term" value="F:ligand-gated monoatomic ion channel activity"/>
    <property type="evidence" value="ECO:0007669"/>
    <property type="project" value="InterPro"/>
</dbReference>
<keyword evidence="4 15" id="KW-1133">Transmembrane helix</keyword>
<dbReference type="Gene3D" id="3.40.190.10">
    <property type="entry name" value="Periplasmic binding protein-like II"/>
    <property type="match status" value="2"/>
</dbReference>
<gene>
    <name evidence="19" type="primary">LOC115218493</name>
</gene>
<accession>A0A6P7T0K3</accession>
<evidence type="ECO:0000256" key="12">
    <source>
        <dbReference type="ARBA" id="ARBA00023303"/>
    </source>
</evidence>
<keyword evidence="18" id="KW-1185">Reference proteome</keyword>
<dbReference type="Gene3D" id="1.10.287.70">
    <property type="match status" value="1"/>
</dbReference>
<keyword evidence="10" id="KW-0628">Postsynaptic cell membrane</keyword>
<keyword evidence="7 15" id="KW-0472">Membrane</keyword>
<evidence type="ECO:0000256" key="11">
    <source>
        <dbReference type="ARBA" id="ARBA00023286"/>
    </source>
</evidence>
<keyword evidence="9" id="KW-0325">Glycoprotein</keyword>
<evidence type="ECO:0000256" key="10">
    <source>
        <dbReference type="ARBA" id="ARBA00023257"/>
    </source>
</evidence>
<dbReference type="GO" id="GO:0045211">
    <property type="term" value="C:postsynaptic membrane"/>
    <property type="evidence" value="ECO:0007669"/>
    <property type="project" value="UniProtKB-SubCell"/>
</dbReference>
<dbReference type="SMART" id="SM00918">
    <property type="entry name" value="Lig_chan-Glu_bd"/>
    <property type="match status" value="1"/>
</dbReference>
<feature type="domain" description="Ionotropic glutamate receptor C-terminal" evidence="16">
    <location>
        <begin position="424"/>
        <end position="784"/>
    </location>
</feature>
<evidence type="ECO:0000259" key="17">
    <source>
        <dbReference type="SMART" id="SM00918"/>
    </source>
</evidence>
<comment type="subcellular location">
    <subcellularLocation>
        <location evidence="1">Membrane</location>
        <topology evidence="1">Multi-pass membrane protein</topology>
    </subcellularLocation>
    <subcellularLocation>
        <location evidence="13">Postsynaptic cell membrane</location>
    </subcellularLocation>
</comment>
<dbReference type="PANTHER" id="PTHR18966">
    <property type="entry name" value="IONOTROPIC GLUTAMATE RECEPTOR"/>
    <property type="match status" value="1"/>
</dbReference>
<sequence length="882" mass="100729">MIPFSLSLCRSLLLASLLCAYWIVYGQKLTRRLGILETAHNETEIVDSWFSETILKYEVELFPMKVEALANITYKDMKRVIDTLEAENIRAVLGNFNPVMAKATNHLNIPYFVTTLAISDRAIGGNLIRLFPGISTFFRAIKDMLDYRDKKRIAIIYNSLEGFLLVEKLIHIYQLDVKAAKITSDKRSIPEIIRYLKTTRSQFFNQYIVICDSVTVTRILRQALLLSMMSYPYNWLVVNMGLEEVDLDDLIPAHPNVTLLQLMVDQNSSQCTETMLTDKNLTLADAILHDAFLLSMELMDSTNENLTKVESNSTLALPIQTIHKDGCTGHLSFQQNQVRKEEFLQLIILGGMHNGSPVTSDEVGNRFSYFYQQYVPPIHMMYTITDAAHGTWRSGPKTRDSRIMINRSVSSVPRYRGDIFGTKPLRVVTIIEPPFVQVRNSTDYLNDDPVKSRNNLQLEGFCIDILKAMSKILKFQFEIYLAPDGKFGSKKKRGWTGMIRELMDNKADVALAPFSVTPERSQVVDFTKSFMTKGTTVVVKKPQRTVWMFQFLFPLSNYVWIAIFLSFLVVSLALFGVSRVNSDKHRKYTHNFLESFWYIWGTLLRGSLKSSPLAVSSRIISSSWWLFSLIIISVYTANLAAFLTVTNIYLPIENAADLAYQTAYDYGTVNESQIEDFFKHTNISHYSKMWLHMRFNDKSIVQRVEEGLARARNTKYAFIWDSPTLRWEIADKCDLMEIGNPFDLKGYGFAVRKDTAYTEALSNAILKLGDTGERQKSEGKWWRVSSCPDGHQSTKTTSLRLENVAGLFVVVLGGIALSTIVCSVHQCTSRTRHSSSNNVKEGNHYKDNEMSMTPKRHGIHPPRSSLVEVKDEESVMNRMNWE</sequence>
<feature type="transmembrane region" description="Helical" evidence="15">
    <location>
        <begin position="624"/>
        <end position="650"/>
    </location>
</feature>
<evidence type="ECO:0000256" key="2">
    <source>
        <dbReference type="ARBA" id="ARBA00022448"/>
    </source>
</evidence>
<evidence type="ECO:0000256" key="7">
    <source>
        <dbReference type="ARBA" id="ARBA00023136"/>
    </source>
</evidence>
<dbReference type="RefSeq" id="XP_029644204.1">
    <property type="nucleotide sequence ID" value="XM_029788344.2"/>
</dbReference>
<evidence type="ECO:0000256" key="15">
    <source>
        <dbReference type="SAM" id="Phobius"/>
    </source>
</evidence>
<dbReference type="Proteomes" id="UP000515154">
    <property type="component" value="Linkage group LG13"/>
</dbReference>
<evidence type="ECO:0000256" key="9">
    <source>
        <dbReference type="ARBA" id="ARBA00023180"/>
    </source>
</evidence>
<keyword evidence="3 15" id="KW-0812">Transmembrane</keyword>
<dbReference type="SUPFAM" id="SSF53850">
    <property type="entry name" value="Periplasmic binding protein-like II"/>
    <property type="match status" value="1"/>
</dbReference>
<dbReference type="InterPro" id="IPR001828">
    <property type="entry name" value="ANF_lig-bd_rcpt"/>
</dbReference>
<protein>
    <submittedName>
        <fullName evidence="19">Glutamate receptor ionotropic, kainate 2 isoform X1</fullName>
    </submittedName>
</protein>
<keyword evidence="5" id="KW-0770">Synapse</keyword>
<feature type="domain" description="Ionotropic glutamate receptor L-glutamate and glycine-binding" evidence="17">
    <location>
        <begin position="449"/>
        <end position="504"/>
    </location>
</feature>
<keyword evidence="8 19" id="KW-0675">Receptor</keyword>
<dbReference type="KEGG" id="osn:115218493"/>
<evidence type="ECO:0000259" key="16">
    <source>
        <dbReference type="SMART" id="SM00079"/>
    </source>
</evidence>
<dbReference type="CDD" id="cd13685">
    <property type="entry name" value="PBP2_iGluR_non_NMDA_like"/>
    <property type="match status" value="1"/>
</dbReference>
<dbReference type="Pfam" id="PF10613">
    <property type="entry name" value="Lig_chan-Glu_bd"/>
    <property type="match status" value="1"/>
</dbReference>
<dbReference type="SMART" id="SM00079">
    <property type="entry name" value="PBPe"/>
    <property type="match status" value="1"/>
</dbReference>
<dbReference type="InterPro" id="IPR019594">
    <property type="entry name" value="Glu/Gly-bd"/>
</dbReference>
<reference evidence="19" key="1">
    <citation type="submission" date="2025-08" db="UniProtKB">
        <authorList>
            <consortium name="RefSeq"/>
        </authorList>
    </citation>
    <scope>IDENTIFICATION</scope>
</reference>
<dbReference type="InterPro" id="IPR001320">
    <property type="entry name" value="Iontro_rcpt_C"/>
</dbReference>
<feature type="compositionally biased region" description="Polar residues" evidence="14">
    <location>
        <begin position="831"/>
        <end position="840"/>
    </location>
</feature>
<evidence type="ECO:0000256" key="13">
    <source>
        <dbReference type="ARBA" id="ARBA00034100"/>
    </source>
</evidence>
<proteinExistence type="predicted"/>
<dbReference type="FunFam" id="1.10.287.70:FF:000143">
    <property type="entry name" value="Probable glutamate receptor"/>
    <property type="match status" value="1"/>
</dbReference>
<dbReference type="AlphaFoldDB" id="A0A6P7T0K3"/>
<evidence type="ECO:0000256" key="8">
    <source>
        <dbReference type="ARBA" id="ARBA00023170"/>
    </source>
</evidence>
<name>A0A6P7T0K3_9MOLL</name>
<dbReference type="Pfam" id="PF00060">
    <property type="entry name" value="Lig_chan"/>
    <property type="match status" value="1"/>
</dbReference>
<evidence type="ECO:0000313" key="18">
    <source>
        <dbReference type="Proteomes" id="UP000515154"/>
    </source>
</evidence>
<evidence type="ECO:0000256" key="4">
    <source>
        <dbReference type="ARBA" id="ARBA00022989"/>
    </source>
</evidence>
<keyword evidence="2" id="KW-0813">Transport</keyword>
<evidence type="ECO:0000256" key="5">
    <source>
        <dbReference type="ARBA" id="ARBA00023018"/>
    </source>
</evidence>
<feature type="transmembrane region" description="Helical" evidence="15">
    <location>
        <begin position="558"/>
        <end position="577"/>
    </location>
</feature>
<evidence type="ECO:0000313" key="19">
    <source>
        <dbReference type="RefSeq" id="XP_029644204.1"/>
    </source>
</evidence>
<keyword evidence="11" id="KW-1071">Ligand-gated ion channel</keyword>
<dbReference type="Pfam" id="PF01094">
    <property type="entry name" value="ANF_receptor"/>
    <property type="match status" value="1"/>
</dbReference>
<keyword evidence="6" id="KW-0406">Ion transport</keyword>
<organism evidence="18 19">
    <name type="scientific">Octopus sinensis</name>
    <name type="common">East Asian common octopus</name>
    <dbReference type="NCBI Taxonomy" id="2607531"/>
    <lineage>
        <taxon>Eukaryota</taxon>
        <taxon>Metazoa</taxon>
        <taxon>Spiralia</taxon>
        <taxon>Lophotrochozoa</taxon>
        <taxon>Mollusca</taxon>
        <taxon>Cephalopoda</taxon>
        <taxon>Coleoidea</taxon>
        <taxon>Octopodiformes</taxon>
        <taxon>Octopoda</taxon>
        <taxon>Incirrata</taxon>
        <taxon>Octopodidae</taxon>
        <taxon>Octopus</taxon>
    </lineage>
</organism>
<feature type="transmembrane region" description="Helical" evidence="15">
    <location>
        <begin position="804"/>
        <end position="824"/>
    </location>
</feature>
<dbReference type="InterPro" id="IPR015683">
    <property type="entry name" value="Ionotropic_Glu_rcpt"/>
</dbReference>
<dbReference type="InterPro" id="IPR028082">
    <property type="entry name" value="Peripla_BP_I"/>
</dbReference>
<dbReference type="Gene3D" id="3.40.50.2300">
    <property type="match status" value="2"/>
</dbReference>